<evidence type="ECO:0000313" key="1">
    <source>
        <dbReference type="EMBL" id="MDC0681822.1"/>
    </source>
</evidence>
<accession>A0ABT5C639</accession>
<gene>
    <name evidence="1" type="ORF">POL72_29040</name>
</gene>
<dbReference type="Proteomes" id="UP001217485">
    <property type="component" value="Unassembled WGS sequence"/>
</dbReference>
<organism evidence="1 2">
    <name type="scientific">Sorangium atrum</name>
    <dbReference type="NCBI Taxonomy" id="2995308"/>
    <lineage>
        <taxon>Bacteria</taxon>
        <taxon>Pseudomonadati</taxon>
        <taxon>Myxococcota</taxon>
        <taxon>Polyangia</taxon>
        <taxon>Polyangiales</taxon>
        <taxon>Polyangiaceae</taxon>
        <taxon>Sorangium</taxon>
    </lineage>
</organism>
<evidence type="ECO:0008006" key="3">
    <source>
        <dbReference type="Google" id="ProtNLM"/>
    </source>
</evidence>
<dbReference type="RefSeq" id="WP_272099200.1">
    <property type="nucleotide sequence ID" value="NZ_JAQNDK010000003.1"/>
</dbReference>
<dbReference type="EMBL" id="JAQNDK010000003">
    <property type="protein sequence ID" value="MDC0681822.1"/>
    <property type="molecule type" value="Genomic_DNA"/>
</dbReference>
<proteinExistence type="predicted"/>
<keyword evidence="2" id="KW-1185">Reference proteome</keyword>
<dbReference type="PROSITE" id="PS51257">
    <property type="entry name" value="PROKAR_LIPOPROTEIN"/>
    <property type="match status" value="1"/>
</dbReference>
<protein>
    <recommendedName>
        <fullName evidence="3">Secreted protein</fullName>
    </recommendedName>
</protein>
<dbReference type="InterPro" id="IPR032048">
    <property type="entry name" value="TGase_elicitor"/>
</dbReference>
<sequence>MKTWRWASVVSSVLLVQGCAELDPAPGESVAVAESSLNVSTFRFMEGGELPYVLGFSPETGQILGGAHQLLIPRTGGREAIDGANLPSQLHPDLRGSLLQLNSTLREGEAQSTAFASNWWPQRQNGIADRWNSANKNYSDRTSDPDNLSPAEKYDVLFHPGQMERLGGIAAWSMDDLRRPPYLRNPPYIQPAVVVAGPVTRWELQHHGLYQGVYPEYWWGHCNGWSAYVAAEGAGPRRDVRVKLSGSTVTECAAAETGCVLFRMADIEALMSELYFSDSVTFSGRRCETRADRTMRDVYGRPVDPACRDLNPATMHVAMTGLLAVGAKPLHGDSTERQKLMFIVDHTWDVEVWSFPVKQFSIDVIEEVDAQQAARLLCGGAYMGADCYNYRFNPSATRFVRVAARFWMISDSVTGETLLTPPEQRTVPLSVSELHYVLELDDNLTILGGEWIKNPSIVNGINGKELHPDYLWIPVRAQGTGEDADDLGGSEDNPYISYAKVKALLTLSRRDD</sequence>
<name>A0ABT5C639_9BACT</name>
<comment type="caution">
    <text evidence="1">The sequence shown here is derived from an EMBL/GenBank/DDBJ whole genome shotgun (WGS) entry which is preliminary data.</text>
</comment>
<evidence type="ECO:0000313" key="2">
    <source>
        <dbReference type="Proteomes" id="UP001217485"/>
    </source>
</evidence>
<reference evidence="1 2" key="1">
    <citation type="submission" date="2023-01" db="EMBL/GenBank/DDBJ databases">
        <title>Minimal conservation of predation-associated metabolite biosynthetic gene clusters underscores biosynthetic potential of Myxococcota including descriptions for ten novel species: Archangium lansinium sp. nov., Myxococcus landrumus sp. nov., Nannocystis bai.</title>
        <authorList>
            <person name="Ahearne A."/>
            <person name="Stevens C."/>
            <person name="Dowd S."/>
        </authorList>
    </citation>
    <scope>NUCLEOTIDE SEQUENCE [LARGE SCALE GENOMIC DNA]</scope>
    <source>
        <strain evidence="1 2">WIWO2</strain>
    </source>
</reference>
<dbReference type="Pfam" id="PF16683">
    <property type="entry name" value="TGase_elicitor"/>
    <property type="match status" value="1"/>
</dbReference>